<evidence type="ECO:0000259" key="5">
    <source>
        <dbReference type="PROSITE" id="PS50048"/>
    </source>
</evidence>
<dbReference type="InterPro" id="IPR001138">
    <property type="entry name" value="Zn2Cys6_DnaBD"/>
</dbReference>
<evidence type="ECO:0000256" key="1">
    <source>
        <dbReference type="ARBA" id="ARBA00023015"/>
    </source>
</evidence>
<dbReference type="PROSITE" id="PS00463">
    <property type="entry name" value="ZN2_CY6_FUNGAL_1"/>
    <property type="match status" value="1"/>
</dbReference>
<evidence type="ECO:0000256" key="3">
    <source>
        <dbReference type="ARBA" id="ARBA00023163"/>
    </source>
</evidence>
<protein>
    <recommendedName>
        <fullName evidence="5">Zn(2)-C6 fungal-type domain-containing protein</fullName>
    </recommendedName>
</protein>
<dbReference type="SMART" id="SM00066">
    <property type="entry name" value="GAL4"/>
    <property type="match status" value="1"/>
</dbReference>
<comment type="caution">
    <text evidence="6">The sequence shown here is derived from an EMBL/GenBank/DDBJ whole genome shotgun (WGS) entry which is preliminary data.</text>
</comment>
<accession>K9GBW9</accession>
<dbReference type="Proteomes" id="UP000009886">
    <property type="component" value="Unassembled WGS sequence"/>
</dbReference>
<dbReference type="KEGG" id="pdp:PDIP_23900"/>
<feature type="domain" description="Zn(2)-C6 fungal-type" evidence="5">
    <location>
        <begin position="21"/>
        <end position="51"/>
    </location>
</feature>
<evidence type="ECO:0000313" key="7">
    <source>
        <dbReference type="Proteomes" id="UP000009886"/>
    </source>
</evidence>
<reference evidence="7" key="1">
    <citation type="journal article" date="2012" name="BMC Genomics">
        <title>Genome sequence of the necrotrophic fungus Penicillium digitatum, the main postharvest pathogen of citrus.</title>
        <authorList>
            <person name="Marcet-Houben M."/>
            <person name="Ballester A.-R."/>
            <person name="de la Fuente B."/>
            <person name="Harries E."/>
            <person name="Marcos J.F."/>
            <person name="Gonzalez-Candelas L."/>
            <person name="Gabaldon T."/>
        </authorList>
    </citation>
    <scope>NUCLEOTIDE SEQUENCE [LARGE SCALE GENOMIC DNA]</scope>
    <source>
        <strain evidence="7">Pd1 / CECT 20795</strain>
    </source>
</reference>
<dbReference type="GO" id="GO:0000981">
    <property type="term" value="F:DNA-binding transcription factor activity, RNA polymerase II-specific"/>
    <property type="evidence" value="ECO:0007669"/>
    <property type="project" value="InterPro"/>
</dbReference>
<dbReference type="Gene3D" id="4.10.240.10">
    <property type="entry name" value="Zn(2)-C6 fungal-type DNA-binding domain"/>
    <property type="match status" value="1"/>
</dbReference>
<dbReference type="HOGENOM" id="CLU_3111813_0_0_1"/>
<keyword evidence="1" id="KW-0805">Transcription regulation</keyword>
<dbReference type="GO" id="GO:0003677">
    <property type="term" value="F:DNA binding"/>
    <property type="evidence" value="ECO:0007669"/>
    <property type="project" value="UniProtKB-KW"/>
</dbReference>
<proteinExistence type="predicted"/>
<keyword evidence="2" id="KW-0238">DNA-binding</keyword>
<evidence type="ECO:0000256" key="2">
    <source>
        <dbReference type="ARBA" id="ARBA00023125"/>
    </source>
</evidence>
<dbReference type="AlphaFoldDB" id="K9GBW9"/>
<evidence type="ECO:0000256" key="4">
    <source>
        <dbReference type="ARBA" id="ARBA00023242"/>
    </source>
</evidence>
<dbReference type="InterPro" id="IPR053181">
    <property type="entry name" value="EcdB-like_regulator"/>
</dbReference>
<dbReference type="PANTHER" id="PTHR47785:SF5">
    <property type="entry name" value="ZN(II)2CYS6 TRANSCRIPTION FACTOR (EUROFUNG)"/>
    <property type="match status" value="1"/>
</dbReference>
<dbReference type="PANTHER" id="PTHR47785">
    <property type="entry name" value="ZN(II)2CYS6 TRANSCRIPTION FACTOR (EUROFUNG)-RELATED-RELATED"/>
    <property type="match status" value="1"/>
</dbReference>
<dbReference type="Pfam" id="PF00172">
    <property type="entry name" value="Zn_clus"/>
    <property type="match status" value="1"/>
</dbReference>
<sequence>MEFGNPRIARKREIRTRAPTACQTCRLRKTRCDNTRPTCSYCAVQGVKCNYPETSPQQNQ</sequence>
<dbReference type="EMBL" id="AKCU01000160">
    <property type="protein sequence ID" value="EKV19380.1"/>
    <property type="molecule type" value="Genomic_DNA"/>
</dbReference>
<name>K9GBW9_PEND1</name>
<dbReference type="InterPro" id="IPR036864">
    <property type="entry name" value="Zn2-C6_fun-type_DNA-bd_sf"/>
</dbReference>
<dbReference type="PROSITE" id="PS50048">
    <property type="entry name" value="ZN2_CY6_FUNGAL_2"/>
    <property type="match status" value="1"/>
</dbReference>
<dbReference type="CDD" id="cd00067">
    <property type="entry name" value="GAL4"/>
    <property type="match status" value="1"/>
</dbReference>
<dbReference type="GO" id="GO:0008270">
    <property type="term" value="F:zinc ion binding"/>
    <property type="evidence" value="ECO:0007669"/>
    <property type="project" value="InterPro"/>
</dbReference>
<dbReference type="SUPFAM" id="SSF57701">
    <property type="entry name" value="Zn2/Cys6 DNA-binding domain"/>
    <property type="match status" value="1"/>
</dbReference>
<dbReference type="OrthoDB" id="4369827at2759"/>
<keyword evidence="3" id="KW-0804">Transcription</keyword>
<evidence type="ECO:0000313" key="6">
    <source>
        <dbReference type="EMBL" id="EKV19380.1"/>
    </source>
</evidence>
<dbReference type="VEuPathDB" id="FungiDB:PDIP_23900"/>
<organism evidence="6 7">
    <name type="scientific">Penicillium digitatum (strain Pd1 / CECT 20795)</name>
    <name type="common">Green mold</name>
    <dbReference type="NCBI Taxonomy" id="1170230"/>
    <lineage>
        <taxon>Eukaryota</taxon>
        <taxon>Fungi</taxon>
        <taxon>Dikarya</taxon>
        <taxon>Ascomycota</taxon>
        <taxon>Pezizomycotina</taxon>
        <taxon>Eurotiomycetes</taxon>
        <taxon>Eurotiomycetidae</taxon>
        <taxon>Eurotiales</taxon>
        <taxon>Aspergillaceae</taxon>
        <taxon>Penicillium</taxon>
    </lineage>
</organism>
<keyword evidence="4" id="KW-0539">Nucleus</keyword>
<gene>
    <name evidence="6" type="ORF">PDIP_23900</name>
</gene>